<dbReference type="PROSITE" id="PS51030">
    <property type="entry name" value="NUCLEAR_REC_DBD_2"/>
    <property type="match status" value="1"/>
</dbReference>
<name>A0A7R9LF30_9ACAR</name>
<dbReference type="SUPFAM" id="SSF57716">
    <property type="entry name" value="Glucocorticoid receptor-like (DNA-binding domain)"/>
    <property type="match status" value="1"/>
</dbReference>
<evidence type="ECO:0000256" key="3">
    <source>
        <dbReference type="ARBA" id="ARBA00022833"/>
    </source>
</evidence>
<evidence type="ECO:0000256" key="8">
    <source>
        <dbReference type="ARBA" id="ARBA00023242"/>
    </source>
</evidence>
<evidence type="ECO:0000256" key="5">
    <source>
        <dbReference type="ARBA" id="ARBA00023125"/>
    </source>
</evidence>
<dbReference type="OrthoDB" id="6532571at2759"/>
<dbReference type="InterPro" id="IPR050234">
    <property type="entry name" value="Nuclear_hormone_rcpt_NR1"/>
</dbReference>
<evidence type="ECO:0000313" key="11">
    <source>
        <dbReference type="EMBL" id="CAD7639274.1"/>
    </source>
</evidence>
<dbReference type="GO" id="GO:0008270">
    <property type="term" value="F:zinc ion binding"/>
    <property type="evidence" value="ECO:0007669"/>
    <property type="project" value="UniProtKB-KW"/>
</dbReference>
<keyword evidence="5" id="KW-0238">DNA-binding</keyword>
<accession>A0A7R9LF30</accession>
<dbReference type="EMBL" id="CAJPIZ010021890">
    <property type="protein sequence ID" value="CAG2117776.1"/>
    <property type="molecule type" value="Genomic_DNA"/>
</dbReference>
<evidence type="ECO:0000256" key="1">
    <source>
        <dbReference type="ARBA" id="ARBA00022723"/>
    </source>
</evidence>
<dbReference type="GO" id="GO:0030154">
    <property type="term" value="P:cell differentiation"/>
    <property type="evidence" value="ECO:0007669"/>
    <property type="project" value="TreeGrafter"/>
</dbReference>
<evidence type="ECO:0000256" key="9">
    <source>
        <dbReference type="SAM" id="Coils"/>
    </source>
</evidence>
<evidence type="ECO:0000256" key="7">
    <source>
        <dbReference type="ARBA" id="ARBA00023170"/>
    </source>
</evidence>
<dbReference type="PRINTS" id="PR00047">
    <property type="entry name" value="STROIDFINGER"/>
</dbReference>
<dbReference type="PANTHER" id="PTHR24082">
    <property type="entry name" value="NUCLEAR HORMONE RECEPTOR"/>
    <property type="match status" value="1"/>
</dbReference>
<dbReference type="GO" id="GO:0000978">
    <property type="term" value="F:RNA polymerase II cis-regulatory region sequence-specific DNA binding"/>
    <property type="evidence" value="ECO:0007669"/>
    <property type="project" value="TreeGrafter"/>
</dbReference>
<keyword evidence="1" id="KW-0479">Metal-binding</keyword>
<keyword evidence="2" id="KW-0863">Zinc-finger</keyword>
<dbReference type="GO" id="GO:0004879">
    <property type="term" value="F:nuclear receptor activity"/>
    <property type="evidence" value="ECO:0007669"/>
    <property type="project" value="TreeGrafter"/>
</dbReference>
<gene>
    <name evidence="11" type="ORF">OSB1V03_LOCUS17729</name>
</gene>
<keyword evidence="6" id="KW-0804">Transcription</keyword>
<sequence length="230" mass="26636">MTRHFGAISCDCCKAFFRTFAPKNKPLVCESNGECVINLLTRKWCKKCRLDKCLAAGMRKELIRSKEENERLKQVVINNRLKQLQCNKSVVSLENTINTNAEDLREQIRDIENSVTNNIFTASNEESPELPVIPVFRELIDYKGLNQLECNRMRELMTASNDSLRSIQIDLCMFEQKHYNSLKYYYGQFLLVWDYSDPIIINLTRTTTISTIEIPVGITAKTTKTDDNFK</sequence>
<protein>
    <recommendedName>
        <fullName evidence="10">Nuclear receptor domain-containing protein</fullName>
    </recommendedName>
</protein>
<dbReference type="PANTHER" id="PTHR24082:SF283">
    <property type="entry name" value="NUCLEAR HORMONE RECEPTOR HR96"/>
    <property type="match status" value="1"/>
</dbReference>
<dbReference type="Pfam" id="PF00105">
    <property type="entry name" value="zf-C4"/>
    <property type="match status" value="1"/>
</dbReference>
<evidence type="ECO:0000256" key="6">
    <source>
        <dbReference type="ARBA" id="ARBA00023163"/>
    </source>
</evidence>
<keyword evidence="4" id="KW-0805">Transcription regulation</keyword>
<dbReference type="InterPro" id="IPR013088">
    <property type="entry name" value="Znf_NHR/GATA"/>
</dbReference>
<organism evidence="11">
    <name type="scientific">Medioppia subpectinata</name>
    <dbReference type="NCBI Taxonomy" id="1979941"/>
    <lineage>
        <taxon>Eukaryota</taxon>
        <taxon>Metazoa</taxon>
        <taxon>Ecdysozoa</taxon>
        <taxon>Arthropoda</taxon>
        <taxon>Chelicerata</taxon>
        <taxon>Arachnida</taxon>
        <taxon>Acari</taxon>
        <taxon>Acariformes</taxon>
        <taxon>Sarcoptiformes</taxon>
        <taxon>Oribatida</taxon>
        <taxon>Brachypylina</taxon>
        <taxon>Oppioidea</taxon>
        <taxon>Oppiidae</taxon>
        <taxon>Medioppia</taxon>
    </lineage>
</organism>
<keyword evidence="9" id="KW-0175">Coiled coil</keyword>
<evidence type="ECO:0000259" key="10">
    <source>
        <dbReference type="PROSITE" id="PS51030"/>
    </source>
</evidence>
<keyword evidence="12" id="KW-1185">Reference proteome</keyword>
<reference evidence="11" key="1">
    <citation type="submission" date="2020-11" db="EMBL/GenBank/DDBJ databases">
        <authorList>
            <person name="Tran Van P."/>
        </authorList>
    </citation>
    <scope>NUCLEOTIDE SEQUENCE</scope>
</reference>
<dbReference type="Gene3D" id="3.30.50.10">
    <property type="entry name" value="Erythroid Transcription Factor GATA-1, subunit A"/>
    <property type="match status" value="1"/>
</dbReference>
<dbReference type="InterPro" id="IPR001628">
    <property type="entry name" value="Znf_hrmn_rcpt"/>
</dbReference>
<dbReference type="EMBL" id="OC876465">
    <property type="protein sequence ID" value="CAD7639274.1"/>
    <property type="molecule type" value="Genomic_DNA"/>
</dbReference>
<dbReference type="AlphaFoldDB" id="A0A7R9LF30"/>
<dbReference type="SMART" id="SM00399">
    <property type="entry name" value="ZnF_C4"/>
    <property type="match status" value="1"/>
</dbReference>
<evidence type="ECO:0000313" key="12">
    <source>
        <dbReference type="Proteomes" id="UP000759131"/>
    </source>
</evidence>
<keyword evidence="7" id="KW-0675">Receptor</keyword>
<keyword evidence="8" id="KW-0539">Nucleus</keyword>
<proteinExistence type="predicted"/>
<feature type="domain" description="Nuclear receptor" evidence="10">
    <location>
        <begin position="1"/>
        <end position="65"/>
    </location>
</feature>
<keyword evidence="3" id="KW-0862">Zinc</keyword>
<evidence type="ECO:0000256" key="2">
    <source>
        <dbReference type="ARBA" id="ARBA00022771"/>
    </source>
</evidence>
<dbReference type="GO" id="GO:0045944">
    <property type="term" value="P:positive regulation of transcription by RNA polymerase II"/>
    <property type="evidence" value="ECO:0007669"/>
    <property type="project" value="TreeGrafter"/>
</dbReference>
<dbReference type="GO" id="GO:0000122">
    <property type="term" value="P:negative regulation of transcription by RNA polymerase II"/>
    <property type="evidence" value="ECO:0007669"/>
    <property type="project" value="TreeGrafter"/>
</dbReference>
<feature type="coiled-coil region" evidence="9">
    <location>
        <begin position="55"/>
        <end position="114"/>
    </location>
</feature>
<dbReference type="Proteomes" id="UP000759131">
    <property type="component" value="Unassembled WGS sequence"/>
</dbReference>
<evidence type="ECO:0000256" key="4">
    <source>
        <dbReference type="ARBA" id="ARBA00023015"/>
    </source>
</evidence>